<evidence type="ECO:0000256" key="1">
    <source>
        <dbReference type="SAM" id="Coils"/>
    </source>
</evidence>
<gene>
    <name evidence="2" type="ORF">QNN11_23610</name>
</gene>
<evidence type="ECO:0000313" key="2">
    <source>
        <dbReference type="EMBL" id="WHX12063.1"/>
    </source>
</evidence>
<keyword evidence="2" id="KW-0614">Plasmid</keyword>
<feature type="coiled-coil region" evidence="1">
    <location>
        <begin position="98"/>
        <end position="132"/>
    </location>
</feature>
<geneLocation type="plasmid" evidence="2 3">
    <name>unnamed</name>
</geneLocation>
<name>A0AA95HQ61_9BACT</name>
<organism evidence="2 3">
    <name type="scientific">Phocaeicola dorei</name>
    <dbReference type="NCBI Taxonomy" id="357276"/>
    <lineage>
        <taxon>Bacteria</taxon>
        <taxon>Pseudomonadati</taxon>
        <taxon>Bacteroidota</taxon>
        <taxon>Bacteroidia</taxon>
        <taxon>Bacteroidales</taxon>
        <taxon>Bacteroidaceae</taxon>
        <taxon>Phocaeicola</taxon>
    </lineage>
</organism>
<dbReference type="AlphaFoldDB" id="A0AA95HQ61"/>
<accession>A0AA95HQ61</accession>
<protein>
    <submittedName>
        <fullName evidence="2">Cas9 inhibitor AcrIIA9 family protein</fullName>
    </submittedName>
</protein>
<reference evidence="2" key="1">
    <citation type="journal article" date="2023" name="Nat. Commun.">
        <title>Identification of a novel Human Milk Oligosaccharides utilization cluster in the infant gut commensal Bacteroides dorei.</title>
        <authorList>
            <person name="Kijner S."/>
            <person name="Ennis D."/>
            <person name="Shmorak S."/>
            <person name="Florentin A."/>
            <person name="Yassour M."/>
        </authorList>
    </citation>
    <scope>NUCLEOTIDE SEQUENCE</scope>
    <source>
        <strain evidence="2">2</strain>
        <plasmid evidence="2">unnamed</plasmid>
    </source>
</reference>
<keyword evidence="1" id="KW-0175">Coiled coil</keyword>
<dbReference type="EMBL" id="CP126057">
    <property type="protein sequence ID" value="WHX12063.1"/>
    <property type="molecule type" value="Genomic_DNA"/>
</dbReference>
<evidence type="ECO:0000313" key="3">
    <source>
        <dbReference type="Proteomes" id="UP001177934"/>
    </source>
</evidence>
<dbReference type="Pfam" id="PF14058">
    <property type="entry name" value="PcfK"/>
    <property type="match status" value="1"/>
</dbReference>
<proteinExistence type="predicted"/>
<dbReference type="Pfam" id="PF14284">
    <property type="entry name" value="PcfJ"/>
    <property type="match status" value="1"/>
</dbReference>
<dbReference type="InterPro" id="IPR025586">
    <property type="entry name" value="PcfJ"/>
</dbReference>
<sequence length="552" mass="64969">MKVSEQFKSTIKAYLDNMAAVDSLFAPVYQKPTKNIDNCITYILNQVKKSGCCGFSDDEIFGMALHYYQEDNIEVGSPLKCNVVVNHHVELSEEEKKAAREAAIKKLQEEELAKLKKRQQAKRENNTEVQTQLTLFDMKPKTKLQMEIVNGSRKLAPVSEAQKRYAYKHCFVHYFKRDAKGNCFCLDCGHTWRDKEDKKNCKCPHCGMNLKLENSRKRTAIYKEYFCVITTYKQYQVIRFFMVDCRLKKGSPANYFIIEAVQCWMNKEGKTETLSLLRGMSIFYYDAWIYGSSLELRKRNVHHDRIYDICPAVIYPRMKVIPELTRNGFKGVFYDICPSSFFMTLLTDNRMEILYKAGQMNLFLRFLERKYGMDKYWTYVKICLRHDYVIHDADLWLDYVDMLIENKLDARNPHYLCPLNVEEAHDWVMGKCKKKYSEKDEKDYIAAKSRFFNLSFADGNIMVRVLESLSDFYKEGKLLHHCVFSNAYYKREDSLIMSATVDGRRMETVEFSLSRMEVCQCRGKSNQLSAYHDRILNLVRDNIPLIRERMVV</sequence>
<dbReference type="Proteomes" id="UP001177934">
    <property type="component" value="Plasmid unnamed"/>
</dbReference>
<dbReference type="InterPro" id="IPR025624">
    <property type="entry name" value="PcfK"/>
</dbReference>
<dbReference type="CDD" id="cd22249">
    <property type="entry name" value="UDM1_RNF168_RNF169-like"/>
    <property type="match status" value="1"/>
</dbReference>